<dbReference type="EMBL" id="AP026866">
    <property type="protein sequence ID" value="BDS08403.1"/>
    <property type="molecule type" value="Genomic_DNA"/>
</dbReference>
<evidence type="ECO:0008006" key="3">
    <source>
        <dbReference type="Google" id="ProtNLM"/>
    </source>
</evidence>
<keyword evidence="1" id="KW-0472">Membrane</keyword>
<feature type="transmembrane region" description="Helical" evidence="1">
    <location>
        <begin position="70"/>
        <end position="95"/>
    </location>
</feature>
<evidence type="ECO:0000313" key="2">
    <source>
        <dbReference type="EMBL" id="BDS08403.1"/>
    </source>
</evidence>
<evidence type="ECO:0000256" key="1">
    <source>
        <dbReference type="SAM" id="Phobius"/>
    </source>
</evidence>
<gene>
    <name evidence="2" type="ORF">NT6N_34430</name>
</gene>
<protein>
    <recommendedName>
        <fullName evidence="3">DUF2269 family protein</fullName>
    </recommendedName>
</protein>
<feature type="transmembrane region" description="Helical" evidence="1">
    <location>
        <begin position="158"/>
        <end position="178"/>
    </location>
</feature>
<dbReference type="KEGG" id="osu:NT6N_34430"/>
<keyword evidence="1" id="KW-1133">Transmembrane helix</keyword>
<proteinExistence type="predicted"/>
<name>A0AAT9FQZ7_9BACT</name>
<keyword evidence="1" id="KW-0812">Transmembrane</keyword>
<organism evidence="2">
    <name type="scientific">Oceaniferula spumae</name>
    <dbReference type="NCBI Taxonomy" id="2979115"/>
    <lineage>
        <taxon>Bacteria</taxon>
        <taxon>Pseudomonadati</taxon>
        <taxon>Verrucomicrobiota</taxon>
        <taxon>Verrucomicrobiia</taxon>
        <taxon>Verrucomicrobiales</taxon>
        <taxon>Verrucomicrobiaceae</taxon>
        <taxon>Oceaniferula</taxon>
    </lineage>
</organism>
<dbReference type="AlphaFoldDB" id="A0AAT9FQZ7"/>
<reference evidence="2" key="1">
    <citation type="submission" date="2024-07" db="EMBL/GenBank/DDBJ databases">
        <title>Complete genome sequence of Verrucomicrobiaceae bacterium NT6N.</title>
        <authorList>
            <person name="Huang C."/>
            <person name="Takami H."/>
            <person name="Hamasaki K."/>
        </authorList>
    </citation>
    <scope>NUCLEOTIDE SEQUENCE</scope>
    <source>
        <strain evidence="2">NT6N</strain>
    </source>
</reference>
<feature type="transmembrane region" description="Helical" evidence="1">
    <location>
        <begin position="107"/>
        <end position="126"/>
    </location>
</feature>
<sequence length="188" mass="20024">MSPPPAPDALVANSSPIPKVFGIIHIVYAGLGAVGALFAIGSVFLMRAVMSKAGSGTEEVNTFLEAYNDMAIYSYIDAALKIVLAVMLLTAGIGLLKKKLWGQKLSVFWAVTRIISAIVMVVLTMGPAREFQEKMGEVTQSQAGGVDQSQLQGTLQSVSGVMSIIMLCIYPVVSLIFLSRKSVKDVLK</sequence>
<accession>A0AAT9FQZ7</accession>
<feature type="transmembrane region" description="Helical" evidence="1">
    <location>
        <begin position="26"/>
        <end position="50"/>
    </location>
</feature>